<evidence type="ECO:0000313" key="2">
    <source>
        <dbReference type="EMBL" id="MFB3169707.1"/>
    </source>
</evidence>
<dbReference type="Proteomes" id="UP001241748">
    <property type="component" value="Unassembled WGS sequence"/>
</dbReference>
<protein>
    <submittedName>
        <fullName evidence="2">YhcN/YlaJ family sporulation lipoprotein</fullName>
    </submittedName>
</protein>
<keyword evidence="3" id="KW-1185">Reference proteome</keyword>
<dbReference type="Pfam" id="PF09580">
    <property type="entry name" value="Spore_YhcN_YlaJ"/>
    <property type="match status" value="1"/>
</dbReference>
<dbReference type="RefSeq" id="WP_306077030.1">
    <property type="nucleotide sequence ID" value="NZ_JAROBZ020000001.1"/>
</dbReference>
<dbReference type="PROSITE" id="PS51257">
    <property type="entry name" value="PROKAR_LIPOPROTEIN"/>
    <property type="match status" value="1"/>
</dbReference>
<dbReference type="NCBIfam" id="TIGR02898">
    <property type="entry name" value="spore_YhcN_YlaJ"/>
    <property type="match status" value="1"/>
</dbReference>
<name>A0ABV4YXZ7_9BACI</name>
<feature type="chain" id="PRO_5047262662" evidence="1">
    <location>
        <begin position="24"/>
        <end position="187"/>
    </location>
</feature>
<dbReference type="InterPro" id="IPR019076">
    <property type="entry name" value="Spore_lipoprot_YhcN/YlaJ-like"/>
</dbReference>
<accession>A0ABV4YXZ7</accession>
<gene>
    <name evidence="2" type="ORF">P5G62_021585</name>
</gene>
<reference evidence="2 3" key="1">
    <citation type="submission" date="2024-05" db="EMBL/GenBank/DDBJ databases">
        <authorList>
            <person name="Venkateswaran K."/>
        </authorList>
    </citation>
    <scope>NUCLEOTIDE SEQUENCE [LARGE SCALE GENOMIC DNA]</scope>
    <source>
        <strain evidence="2 3">179-C4-2-HS</strain>
    </source>
</reference>
<proteinExistence type="predicted"/>
<dbReference type="EMBL" id="JAROBZ020000001">
    <property type="protein sequence ID" value="MFB3169707.1"/>
    <property type="molecule type" value="Genomic_DNA"/>
</dbReference>
<sequence length="187" mass="21175">MKTLKIILTCFIMALFIAGCNMKEEGRGTDQHGEMSNRNFGALNSVRSLGNPDVNFMNTNTNNNNNTRTVKNGLRVVKEAEDNVQKLDEVKRAEIIAANRNAYVGVVMVDDFHGELYPYVEDQIAQQVRAADGTIQNVYISTNRDFVRQMSQYRDQIQDGRQANGQEGGFNKMIRRVFNHHTGVNQD</sequence>
<keyword evidence="2" id="KW-0449">Lipoprotein</keyword>
<comment type="caution">
    <text evidence="2">The sequence shown here is derived from an EMBL/GenBank/DDBJ whole genome shotgun (WGS) entry which is preliminary data.</text>
</comment>
<evidence type="ECO:0000256" key="1">
    <source>
        <dbReference type="SAM" id="SignalP"/>
    </source>
</evidence>
<keyword evidence="1" id="KW-0732">Signal</keyword>
<feature type="signal peptide" evidence="1">
    <location>
        <begin position="1"/>
        <end position="23"/>
    </location>
</feature>
<dbReference type="InterPro" id="IPR014247">
    <property type="entry name" value="Spore_lipoprot_YhcN/YlaJ"/>
</dbReference>
<evidence type="ECO:0000313" key="3">
    <source>
        <dbReference type="Proteomes" id="UP001241748"/>
    </source>
</evidence>
<organism evidence="2 3">
    <name type="scientific">Neobacillus driksii</name>
    <dbReference type="NCBI Taxonomy" id="3035913"/>
    <lineage>
        <taxon>Bacteria</taxon>
        <taxon>Bacillati</taxon>
        <taxon>Bacillota</taxon>
        <taxon>Bacilli</taxon>
        <taxon>Bacillales</taxon>
        <taxon>Bacillaceae</taxon>
        <taxon>Neobacillus</taxon>
    </lineage>
</organism>